<comment type="caution">
    <text evidence="1">The sequence shown here is derived from an EMBL/GenBank/DDBJ whole genome shotgun (WGS) entry which is preliminary data.</text>
</comment>
<name>A0ACC1PN60_9APHY</name>
<dbReference type="EMBL" id="JANSHE010002174">
    <property type="protein sequence ID" value="KAJ2994581.1"/>
    <property type="molecule type" value="Genomic_DNA"/>
</dbReference>
<reference evidence="1" key="1">
    <citation type="submission" date="2022-08" db="EMBL/GenBank/DDBJ databases">
        <title>Genome Sequence of Pycnoporus sanguineus.</title>
        <authorList>
            <person name="Buettner E."/>
        </authorList>
    </citation>
    <scope>NUCLEOTIDE SEQUENCE</scope>
    <source>
        <strain evidence="1">CG-C14</strain>
    </source>
</reference>
<organism evidence="1 2">
    <name type="scientific">Trametes sanguinea</name>
    <dbReference type="NCBI Taxonomy" id="158606"/>
    <lineage>
        <taxon>Eukaryota</taxon>
        <taxon>Fungi</taxon>
        <taxon>Dikarya</taxon>
        <taxon>Basidiomycota</taxon>
        <taxon>Agaricomycotina</taxon>
        <taxon>Agaricomycetes</taxon>
        <taxon>Polyporales</taxon>
        <taxon>Polyporaceae</taxon>
        <taxon>Trametes</taxon>
    </lineage>
</organism>
<accession>A0ACC1PN60</accession>
<dbReference type="Proteomes" id="UP001144978">
    <property type="component" value="Unassembled WGS sequence"/>
</dbReference>
<proteinExistence type="predicted"/>
<sequence length="423" mass="47873">MAADRRRSLARRADEIFEKEQELALQERQAAREEPEPELFVDENGFLTQTRPEFRSPLAMMTPSQAIPSSRMLTPASVLSSVRKPLAPLLAQDPDDDDDEEFSETPLRRLRRRGDSPTPDRRRSPAVPKPKNAFDLLGRRVTPTKPKKLVRSAFIEGEAEESDDDAAFGFGARPKGDDDEEEDGEDQDRHLEELVDDKEIDEKTLAEEKVLEKVREHQEEDDKALEKVHLAAVQGELRARRRNRGLDLNDSDSESDDGHAVRPKAKKRRLKNDSIDALAKNEETRAFAMEYSSIIEEDEDEVIHLKEEQMVIDEPEEAKEEEEDQVVSAAAIREQLREVARRKQHVEEFNPDDVNWLDGGVDSADEMDTDLRVREVAADVGAPRGAVRKESSQVCGIAFININLVSRTHSIRRDSRAGSAKAT</sequence>
<gene>
    <name evidence="1" type="ORF">NUW54_g7526</name>
</gene>
<protein>
    <submittedName>
        <fullName evidence="1">Uncharacterized protein</fullName>
    </submittedName>
</protein>
<evidence type="ECO:0000313" key="2">
    <source>
        <dbReference type="Proteomes" id="UP001144978"/>
    </source>
</evidence>
<evidence type="ECO:0000313" key="1">
    <source>
        <dbReference type="EMBL" id="KAJ2994581.1"/>
    </source>
</evidence>
<keyword evidence="2" id="KW-1185">Reference proteome</keyword>